<dbReference type="PANTHER" id="PTHR48017">
    <property type="entry name" value="OS05G0424000 PROTEIN-RELATED"/>
    <property type="match status" value="1"/>
</dbReference>
<evidence type="ECO:0000256" key="2">
    <source>
        <dbReference type="ARBA" id="ARBA00022448"/>
    </source>
</evidence>
<reference evidence="10" key="1">
    <citation type="journal article" date="2019" name="Curr. Biol.">
        <title>Genome Sequence of Striga asiatica Provides Insight into the Evolution of Plant Parasitism.</title>
        <authorList>
            <person name="Yoshida S."/>
            <person name="Kim S."/>
            <person name="Wafula E.K."/>
            <person name="Tanskanen J."/>
            <person name="Kim Y.M."/>
            <person name="Honaas L."/>
            <person name="Yang Z."/>
            <person name="Spallek T."/>
            <person name="Conn C.E."/>
            <person name="Ichihashi Y."/>
            <person name="Cheong K."/>
            <person name="Cui S."/>
            <person name="Der J.P."/>
            <person name="Gundlach H."/>
            <person name="Jiao Y."/>
            <person name="Hori C."/>
            <person name="Ishida J.K."/>
            <person name="Kasahara H."/>
            <person name="Kiba T."/>
            <person name="Kim M.S."/>
            <person name="Koo N."/>
            <person name="Laohavisit A."/>
            <person name="Lee Y.H."/>
            <person name="Lumba S."/>
            <person name="McCourt P."/>
            <person name="Mortimer J.C."/>
            <person name="Mutuku J.M."/>
            <person name="Nomura T."/>
            <person name="Sasaki-Sekimoto Y."/>
            <person name="Seto Y."/>
            <person name="Wang Y."/>
            <person name="Wakatake T."/>
            <person name="Sakakibara H."/>
            <person name="Demura T."/>
            <person name="Yamaguchi S."/>
            <person name="Yoneyama K."/>
            <person name="Manabe R.I."/>
            <person name="Nelson D.C."/>
            <person name="Schulman A.H."/>
            <person name="Timko M.P."/>
            <person name="dePamphilis C.W."/>
            <person name="Choi D."/>
            <person name="Shirasu K."/>
        </authorList>
    </citation>
    <scope>NUCLEOTIDE SEQUENCE [LARGE SCALE GENOMIC DNA]</scope>
    <source>
        <strain evidence="10">cv. UVA1</strain>
    </source>
</reference>
<feature type="transmembrane region" description="Helical" evidence="7">
    <location>
        <begin position="307"/>
        <end position="330"/>
    </location>
</feature>
<dbReference type="GO" id="GO:0016020">
    <property type="term" value="C:membrane"/>
    <property type="evidence" value="ECO:0007669"/>
    <property type="project" value="UniProtKB-SubCell"/>
</dbReference>
<feature type="transmembrane region" description="Helical" evidence="7">
    <location>
        <begin position="96"/>
        <end position="115"/>
    </location>
</feature>
<feature type="transmembrane region" description="Helical" evidence="7">
    <location>
        <begin position="350"/>
        <end position="374"/>
    </location>
</feature>
<evidence type="ECO:0000256" key="6">
    <source>
        <dbReference type="ARBA" id="ARBA00023136"/>
    </source>
</evidence>
<feature type="domain" description="Amino acid transporter transmembrane" evidence="8">
    <location>
        <begin position="95"/>
        <end position="464"/>
    </location>
</feature>
<feature type="transmembrane region" description="Helical" evidence="7">
    <location>
        <begin position="179"/>
        <end position="200"/>
    </location>
</feature>
<keyword evidence="2" id="KW-0813">Transport</keyword>
<keyword evidence="10" id="KW-1185">Reference proteome</keyword>
<evidence type="ECO:0000256" key="5">
    <source>
        <dbReference type="ARBA" id="ARBA00022989"/>
    </source>
</evidence>
<evidence type="ECO:0000313" key="10">
    <source>
        <dbReference type="Proteomes" id="UP000325081"/>
    </source>
</evidence>
<dbReference type="GO" id="GO:0006865">
    <property type="term" value="P:amino acid transport"/>
    <property type="evidence" value="ECO:0007669"/>
    <property type="project" value="UniProtKB-KW"/>
</dbReference>
<feature type="transmembrane region" description="Helical" evidence="7">
    <location>
        <begin position="412"/>
        <end position="433"/>
    </location>
</feature>
<comment type="caution">
    <text evidence="9">The sequence shown here is derived from an EMBL/GenBank/DDBJ whole genome shotgun (WGS) entry which is preliminary data.</text>
</comment>
<evidence type="ECO:0000256" key="4">
    <source>
        <dbReference type="ARBA" id="ARBA00022970"/>
    </source>
</evidence>
<dbReference type="OrthoDB" id="40134at2759"/>
<feature type="transmembrane region" description="Helical" evidence="7">
    <location>
        <begin position="386"/>
        <end position="406"/>
    </location>
</feature>
<dbReference type="InterPro" id="IPR013057">
    <property type="entry name" value="AA_transpt_TM"/>
</dbReference>
<evidence type="ECO:0000256" key="3">
    <source>
        <dbReference type="ARBA" id="ARBA00022692"/>
    </source>
</evidence>
<sequence>MERRPLLCKSSIASVLSSSTLLILSSVNTQRNTGREEGLSTGLEEERERLLRGGVRDMGIQEGNDVVVGSGSNGKVLLDDVSVVIPETAHQISHDSWFQVGFVLTTGINSAYVLGYSGTIMVPLGWIGGVVGLILATMISLYANSLVAKLHEFGGKRHIRYRDLAGFIYGDKAYSLTWALQYANLFMINVGYIILAGSALKASYVLFRDDDIAKLPYFIAIAGLVCSLFAIATPHLSALGVWLGFSTFCSLVYIVVGFVLALKDGMEAPPRDYTIQGTSGSKIFTTIGAAANLATVRQPVVKNMMKALYFQFTVGVLPMFAVTFIGYWAYGSSTSAYLLNNVNGPVWLKTVANISAFLQTVIALHIVMQGLLANNALAVRNLSFRLVVRGGYIGLTTFVSALLPFLGDFMSLTGAVSTFPLTFILANHMYLVAKKHNLTPLQKNWHWLNVVFFSCLSFAAVIAAFRLIIVDSSNYHIFARMYPREGSHIFCPSKPS</sequence>
<keyword evidence="3 7" id="KW-0812">Transmembrane</keyword>
<dbReference type="Pfam" id="PF01490">
    <property type="entry name" value="Aa_trans"/>
    <property type="match status" value="1"/>
</dbReference>
<feature type="transmembrane region" description="Helical" evidence="7">
    <location>
        <begin position="212"/>
        <end position="233"/>
    </location>
</feature>
<evidence type="ECO:0000313" key="9">
    <source>
        <dbReference type="EMBL" id="GER54450.1"/>
    </source>
</evidence>
<dbReference type="EMBL" id="BKCP01011181">
    <property type="protein sequence ID" value="GER54450.1"/>
    <property type="molecule type" value="Genomic_DNA"/>
</dbReference>
<feature type="transmembrane region" description="Helical" evidence="7">
    <location>
        <begin position="445"/>
        <end position="469"/>
    </location>
</feature>
<keyword evidence="4" id="KW-0029">Amino-acid transport</keyword>
<gene>
    <name evidence="9" type="ORF">STAS_32044</name>
</gene>
<proteinExistence type="predicted"/>
<feature type="transmembrane region" description="Helical" evidence="7">
    <location>
        <begin position="122"/>
        <end position="143"/>
    </location>
</feature>
<evidence type="ECO:0000259" key="8">
    <source>
        <dbReference type="Pfam" id="PF01490"/>
    </source>
</evidence>
<dbReference type="AlphaFoldDB" id="A0A5A7RAW4"/>
<accession>A0A5A7RAW4</accession>
<dbReference type="Proteomes" id="UP000325081">
    <property type="component" value="Unassembled WGS sequence"/>
</dbReference>
<evidence type="ECO:0000256" key="1">
    <source>
        <dbReference type="ARBA" id="ARBA00004370"/>
    </source>
</evidence>
<keyword evidence="6 7" id="KW-0472">Membrane</keyword>
<evidence type="ECO:0000256" key="7">
    <source>
        <dbReference type="SAM" id="Phobius"/>
    </source>
</evidence>
<feature type="transmembrane region" description="Helical" evidence="7">
    <location>
        <begin position="239"/>
        <end position="262"/>
    </location>
</feature>
<organism evidence="9 10">
    <name type="scientific">Striga asiatica</name>
    <name type="common">Asiatic witchweed</name>
    <name type="synonym">Buchnera asiatica</name>
    <dbReference type="NCBI Taxonomy" id="4170"/>
    <lineage>
        <taxon>Eukaryota</taxon>
        <taxon>Viridiplantae</taxon>
        <taxon>Streptophyta</taxon>
        <taxon>Embryophyta</taxon>
        <taxon>Tracheophyta</taxon>
        <taxon>Spermatophyta</taxon>
        <taxon>Magnoliopsida</taxon>
        <taxon>eudicotyledons</taxon>
        <taxon>Gunneridae</taxon>
        <taxon>Pentapetalae</taxon>
        <taxon>asterids</taxon>
        <taxon>lamiids</taxon>
        <taxon>Lamiales</taxon>
        <taxon>Orobanchaceae</taxon>
        <taxon>Buchnereae</taxon>
        <taxon>Striga</taxon>
    </lineage>
</organism>
<name>A0A5A7RAW4_STRAF</name>
<protein>
    <submittedName>
        <fullName evidence="9">Proline transporter</fullName>
    </submittedName>
</protein>
<keyword evidence="5 7" id="KW-1133">Transmembrane helix</keyword>
<comment type="subcellular location">
    <subcellularLocation>
        <location evidence="1">Membrane</location>
    </subcellularLocation>
</comment>